<dbReference type="AlphaFoldDB" id="A0A9E4KEK2"/>
<dbReference type="EMBL" id="JAEPCM010000466">
    <property type="protein sequence ID" value="MCG7947396.1"/>
    <property type="molecule type" value="Genomic_DNA"/>
</dbReference>
<organism evidence="2 3">
    <name type="scientific">Candidatus Thiodiazotropha taylori</name>
    <dbReference type="NCBI Taxonomy" id="2792791"/>
    <lineage>
        <taxon>Bacteria</taxon>
        <taxon>Pseudomonadati</taxon>
        <taxon>Pseudomonadota</taxon>
        <taxon>Gammaproteobacteria</taxon>
        <taxon>Chromatiales</taxon>
        <taxon>Sedimenticolaceae</taxon>
        <taxon>Candidatus Thiodiazotropha</taxon>
    </lineage>
</organism>
<dbReference type="InterPro" id="IPR011704">
    <property type="entry name" value="ATPase_dyneun-rel_AAA"/>
</dbReference>
<comment type="caution">
    <text evidence="2">The sequence shown here is derived from an EMBL/GenBank/DDBJ whole genome shotgun (WGS) entry which is preliminary data.</text>
</comment>
<dbReference type="GO" id="GO:0005524">
    <property type="term" value="F:ATP binding"/>
    <property type="evidence" value="ECO:0007669"/>
    <property type="project" value="InterPro"/>
</dbReference>
<dbReference type="PANTHER" id="PTHR37291:SF1">
    <property type="entry name" value="TYPE IV METHYL-DIRECTED RESTRICTION ENZYME ECOKMCRB SUBUNIT"/>
    <property type="match status" value="1"/>
</dbReference>
<proteinExistence type="predicted"/>
<name>A0A9E4KEK2_9GAMM</name>
<dbReference type="SUPFAM" id="SSF52540">
    <property type="entry name" value="P-loop containing nucleoside triphosphate hydrolases"/>
    <property type="match status" value="1"/>
</dbReference>
<evidence type="ECO:0000313" key="3">
    <source>
        <dbReference type="Proteomes" id="UP000886667"/>
    </source>
</evidence>
<dbReference type="InterPro" id="IPR003593">
    <property type="entry name" value="AAA+_ATPase"/>
</dbReference>
<accession>A0A9E4KEK2</accession>
<dbReference type="Proteomes" id="UP000886667">
    <property type="component" value="Unassembled WGS sequence"/>
</dbReference>
<protein>
    <submittedName>
        <fullName evidence="2">AAA family ATPase</fullName>
    </submittedName>
</protein>
<dbReference type="GO" id="GO:0016887">
    <property type="term" value="F:ATP hydrolysis activity"/>
    <property type="evidence" value="ECO:0007669"/>
    <property type="project" value="InterPro"/>
</dbReference>
<dbReference type="SMART" id="SM00382">
    <property type="entry name" value="AAA"/>
    <property type="match status" value="1"/>
</dbReference>
<evidence type="ECO:0000259" key="1">
    <source>
        <dbReference type="SMART" id="SM00382"/>
    </source>
</evidence>
<feature type="domain" description="AAA+ ATPase" evidence="1">
    <location>
        <begin position="67"/>
        <end position="241"/>
    </location>
</feature>
<sequence>MAEFNEHELVASGALPPDDFNKDIERIGEIAEYDLVFDPNKFRDALSNTSDLSIESDVISSIIAAIQTGNIILQGPPGTGKSSLARAIADAFNVSTTLVTAHDDWTIYDVIGRLELQLTGEHKEQVVPVNGCFTQTVINCANRIVQHFDDPKKPQAEWLIIDELNRAHLDKAFGELFTVLGTDDLVPVNLPHQPEGNRRLIIPRRFRLIATLNSYDRQFVNNLSQAIRRRFTFITIDIPPRKPDGVNWSIDSNSEIAAIKELSAIVDKVSSKIARRATTLDPDSFADKKSEFLELLSTSYFDVIEKLMDLISSVRYSTTTDIPFLPIGTAQIIDTIELFLVQLLQSEDVTQEKVNDAMDWASSVKIVPLFEADAIDHETILSLANNLNSPFNKRTRRELLTIANAGLVFTPLD</sequence>
<dbReference type="Gene3D" id="3.40.50.300">
    <property type="entry name" value="P-loop containing nucleotide triphosphate hydrolases"/>
    <property type="match status" value="1"/>
</dbReference>
<dbReference type="CDD" id="cd00009">
    <property type="entry name" value="AAA"/>
    <property type="match status" value="1"/>
</dbReference>
<dbReference type="Pfam" id="PF07728">
    <property type="entry name" value="AAA_5"/>
    <property type="match status" value="1"/>
</dbReference>
<gene>
    <name evidence="2" type="ORF">JAZ07_13710</name>
</gene>
<dbReference type="InterPro" id="IPR052934">
    <property type="entry name" value="Methyl-DNA_Rec/Restrict_Enz"/>
</dbReference>
<evidence type="ECO:0000313" key="2">
    <source>
        <dbReference type="EMBL" id="MCG7947396.1"/>
    </source>
</evidence>
<reference evidence="2" key="1">
    <citation type="journal article" date="2021" name="Proc. Natl. Acad. Sci. U.S.A.">
        <title>Global biogeography of chemosynthetic symbionts reveals both localized and globally distributed symbiont groups. .</title>
        <authorList>
            <person name="Osvatic J.T."/>
            <person name="Wilkins L.G.E."/>
            <person name="Leibrecht L."/>
            <person name="Leray M."/>
            <person name="Zauner S."/>
            <person name="Polzin J."/>
            <person name="Camacho Y."/>
            <person name="Gros O."/>
            <person name="van Gils J.A."/>
            <person name="Eisen J.A."/>
            <person name="Petersen J.M."/>
            <person name="Yuen B."/>
        </authorList>
    </citation>
    <scope>NUCLEOTIDE SEQUENCE</scope>
    <source>
        <strain evidence="2">MAGclacostrist064TRANS</strain>
    </source>
</reference>
<dbReference type="InterPro" id="IPR027417">
    <property type="entry name" value="P-loop_NTPase"/>
</dbReference>
<dbReference type="PANTHER" id="PTHR37291">
    <property type="entry name" value="5-METHYLCYTOSINE-SPECIFIC RESTRICTION ENZYME B"/>
    <property type="match status" value="1"/>
</dbReference>